<organism evidence="2 3">
    <name type="scientific">Plectonema cf. radiosum LEGE 06105</name>
    <dbReference type="NCBI Taxonomy" id="945769"/>
    <lineage>
        <taxon>Bacteria</taxon>
        <taxon>Bacillati</taxon>
        <taxon>Cyanobacteriota</taxon>
        <taxon>Cyanophyceae</taxon>
        <taxon>Oscillatoriophycideae</taxon>
        <taxon>Oscillatoriales</taxon>
        <taxon>Microcoleaceae</taxon>
        <taxon>Plectonema</taxon>
    </lineage>
</organism>
<evidence type="ECO:0000313" key="2">
    <source>
        <dbReference type="EMBL" id="MBE9216482.1"/>
    </source>
</evidence>
<keyword evidence="3" id="KW-1185">Reference proteome</keyword>
<dbReference type="Gene3D" id="1.10.101.10">
    <property type="entry name" value="PGBD-like superfamily/PGBD"/>
    <property type="match status" value="1"/>
</dbReference>
<dbReference type="Proteomes" id="UP000620559">
    <property type="component" value="Unassembled WGS sequence"/>
</dbReference>
<feature type="domain" description="Peptidoglycan binding-like" evidence="1">
    <location>
        <begin position="11"/>
        <end position="66"/>
    </location>
</feature>
<sequence>MAPQTLSRGMNGTDVERLQKDLSARGYELAVNGNFDESTENAVKAFQEDNGLTVDGVVGAETGRKLGAPAI</sequence>
<protein>
    <submittedName>
        <fullName evidence="2">Peptidoglycan-binding protein</fullName>
    </submittedName>
</protein>
<dbReference type="RefSeq" id="WP_193925068.1">
    <property type="nucleotide sequence ID" value="NZ_JADEWL010000172.1"/>
</dbReference>
<dbReference type="AlphaFoldDB" id="A0A8J7F8E1"/>
<proteinExistence type="predicted"/>
<evidence type="ECO:0000313" key="3">
    <source>
        <dbReference type="Proteomes" id="UP000620559"/>
    </source>
</evidence>
<reference evidence="2" key="1">
    <citation type="submission" date="2020-10" db="EMBL/GenBank/DDBJ databases">
        <authorList>
            <person name="Castelo-Branco R."/>
            <person name="Eusebio N."/>
            <person name="Adriana R."/>
            <person name="Vieira A."/>
            <person name="Brugerolle De Fraissinette N."/>
            <person name="Rezende De Castro R."/>
            <person name="Schneider M.P."/>
            <person name="Vasconcelos V."/>
            <person name="Leao P.N."/>
        </authorList>
    </citation>
    <scope>NUCLEOTIDE SEQUENCE</scope>
    <source>
        <strain evidence="2">LEGE 06105</strain>
    </source>
</reference>
<dbReference type="SUPFAM" id="SSF47090">
    <property type="entry name" value="PGBD-like"/>
    <property type="match status" value="1"/>
</dbReference>
<name>A0A8J7F8E1_9CYAN</name>
<evidence type="ECO:0000259" key="1">
    <source>
        <dbReference type="Pfam" id="PF01471"/>
    </source>
</evidence>
<dbReference type="Pfam" id="PF01471">
    <property type="entry name" value="PG_binding_1"/>
    <property type="match status" value="1"/>
</dbReference>
<dbReference type="InterPro" id="IPR002477">
    <property type="entry name" value="Peptidoglycan-bd-like"/>
</dbReference>
<dbReference type="InterPro" id="IPR036366">
    <property type="entry name" value="PGBDSf"/>
</dbReference>
<accession>A0A8J7F8E1</accession>
<gene>
    <name evidence="2" type="ORF">IQ247_28120</name>
</gene>
<dbReference type="EMBL" id="JADEWL010000172">
    <property type="protein sequence ID" value="MBE9216482.1"/>
    <property type="molecule type" value="Genomic_DNA"/>
</dbReference>
<dbReference type="InterPro" id="IPR036365">
    <property type="entry name" value="PGBD-like_sf"/>
</dbReference>
<comment type="caution">
    <text evidence="2">The sequence shown here is derived from an EMBL/GenBank/DDBJ whole genome shotgun (WGS) entry which is preliminary data.</text>
</comment>